<dbReference type="Proteomes" id="UP000281549">
    <property type="component" value="Unassembled WGS sequence"/>
</dbReference>
<proteinExistence type="predicted"/>
<dbReference type="AlphaFoldDB" id="A0A4P9Y8Z1"/>
<dbReference type="EMBL" id="ML008460">
    <property type="protein sequence ID" value="RKP15613.1"/>
    <property type="molecule type" value="Genomic_DNA"/>
</dbReference>
<evidence type="ECO:0008006" key="3">
    <source>
        <dbReference type="Google" id="ProtNLM"/>
    </source>
</evidence>
<gene>
    <name evidence="1" type="ORF">ROZALSC1DRAFT_26265</name>
</gene>
<accession>A0A4P9Y8Z1</accession>
<reference evidence="2" key="1">
    <citation type="journal article" date="2018" name="Nat. Microbiol.">
        <title>Leveraging single-cell genomics to expand the fungal tree of life.</title>
        <authorList>
            <person name="Ahrendt S.R."/>
            <person name="Quandt C.A."/>
            <person name="Ciobanu D."/>
            <person name="Clum A."/>
            <person name="Salamov A."/>
            <person name="Andreopoulos B."/>
            <person name="Cheng J.F."/>
            <person name="Woyke T."/>
            <person name="Pelin A."/>
            <person name="Henrissat B."/>
            <person name="Reynolds N.K."/>
            <person name="Benny G.L."/>
            <person name="Smith M.E."/>
            <person name="James T.Y."/>
            <person name="Grigoriev I.V."/>
        </authorList>
    </citation>
    <scope>NUCLEOTIDE SEQUENCE [LARGE SCALE GENOMIC DNA]</scope>
    <source>
        <strain evidence="2">CSF55</strain>
    </source>
</reference>
<protein>
    <recommendedName>
        <fullName evidence="3">DDE Tnp4 domain-containing protein</fullName>
    </recommendedName>
</protein>
<organism evidence="1 2">
    <name type="scientific">Rozella allomycis (strain CSF55)</name>
    <dbReference type="NCBI Taxonomy" id="988480"/>
    <lineage>
        <taxon>Eukaryota</taxon>
        <taxon>Fungi</taxon>
        <taxon>Fungi incertae sedis</taxon>
        <taxon>Cryptomycota</taxon>
        <taxon>Cryptomycota incertae sedis</taxon>
        <taxon>Rozella</taxon>
    </lineage>
</organism>
<name>A0A4P9Y8Z1_ROZAC</name>
<feature type="non-terminal residue" evidence="1">
    <location>
        <position position="1"/>
    </location>
</feature>
<evidence type="ECO:0000313" key="1">
    <source>
        <dbReference type="EMBL" id="RKP15613.1"/>
    </source>
</evidence>
<sequence>NWSIACVPVGKNAYFRIRDHVAVTIHFLAHGGSVVSSAKIFAMCETVALRAIRNVLNVLMCIKNDWIKMAATNAEWRSIMHDFEKKSGLRGVCGSVDGTLIEINRPHDFEGWYCRKGYPLIFFDQVGKDIS</sequence>
<evidence type="ECO:0000313" key="2">
    <source>
        <dbReference type="Proteomes" id="UP000281549"/>
    </source>
</evidence>